<dbReference type="GeneID" id="40310674"/>
<accession>A0A2A9MFY1</accession>
<dbReference type="EMBL" id="NWUJ01000004">
    <property type="protein sequence ID" value="PFH36094.1"/>
    <property type="molecule type" value="Genomic_DNA"/>
</dbReference>
<keyword evidence="1" id="KW-1133">Transmembrane helix</keyword>
<dbReference type="AlphaFoldDB" id="A0A2A9MFY1"/>
<reference evidence="3 4" key="1">
    <citation type="submission" date="2017-09" db="EMBL/GenBank/DDBJ databases">
        <title>Genome sequencing of Besnoitia besnoiti strain Bb-Ger1.</title>
        <authorList>
            <person name="Schares G."/>
            <person name="Venepally P."/>
            <person name="Lorenzi H.A."/>
        </authorList>
    </citation>
    <scope>NUCLEOTIDE SEQUENCE [LARGE SCALE GENOMIC DNA]</scope>
    <source>
        <strain evidence="3 4">Bb-Ger1</strain>
    </source>
</reference>
<dbReference type="KEGG" id="bbes:BESB_057450"/>
<organism evidence="3 4">
    <name type="scientific">Besnoitia besnoiti</name>
    <name type="common">Apicomplexan protozoan</name>
    <dbReference type="NCBI Taxonomy" id="94643"/>
    <lineage>
        <taxon>Eukaryota</taxon>
        <taxon>Sar</taxon>
        <taxon>Alveolata</taxon>
        <taxon>Apicomplexa</taxon>
        <taxon>Conoidasida</taxon>
        <taxon>Coccidia</taxon>
        <taxon>Eucoccidiorida</taxon>
        <taxon>Eimeriorina</taxon>
        <taxon>Sarcocystidae</taxon>
        <taxon>Besnoitia</taxon>
    </lineage>
</organism>
<keyword evidence="1" id="KW-0812">Transmembrane</keyword>
<dbReference type="GO" id="GO:0016020">
    <property type="term" value="C:membrane"/>
    <property type="evidence" value="ECO:0007669"/>
    <property type="project" value="InterPro"/>
</dbReference>
<dbReference type="RefSeq" id="XP_029220103.1">
    <property type="nucleotide sequence ID" value="XM_029364180.1"/>
</dbReference>
<dbReference type="InterPro" id="IPR007226">
    <property type="entry name" value="SRS_dom"/>
</dbReference>
<feature type="domain" description="SRS" evidence="2">
    <location>
        <begin position="72"/>
        <end position="203"/>
    </location>
</feature>
<keyword evidence="4" id="KW-1185">Reference proteome</keyword>
<sequence length="376" mass="40042">MKNFPGILRTGVQVPLGPPLKHSQGKSRLTVLRGSVFFVVLAGTVLLYGNLPFSPTDARADAAASSCEVRGNETTCTCEGNSEVGEPLLAVISRGKNTLKLDCKGDLKYAPDELKTKVCVSGNSDLKCSTDPTPTCFEVDKLLYGSTAKIQWTDVTTQQRAIKQPKSLTIPPENLPYVDVQFVVGCLDSTSNETPKCIVAATVEARASVADGQTVTCAYGASSNTSRQAVTLSPSKNSFTLVCGDKGTVLPTNYDTKFCSSDPKDKTDSCDGDYQSILPGFESSWWKKEEPSANSFTLSIPVEKFPNEPAKMVVACQLTKQNSGSQRATEDEATSSVCKVDVTIEAGGLASVSVQSGHSSSWLVAFAVTFVIARCL</sequence>
<dbReference type="SUPFAM" id="SSF74877">
    <property type="entry name" value="Major surface antigen p30, SAG1"/>
    <property type="match status" value="2"/>
</dbReference>
<dbReference type="Proteomes" id="UP000224006">
    <property type="component" value="Chromosome IV"/>
</dbReference>
<dbReference type="VEuPathDB" id="ToxoDB:BESB_057450"/>
<gene>
    <name evidence="3" type="ORF">BESB_057450</name>
</gene>
<dbReference type="Gene3D" id="2.60.40.1320">
    <property type="entry name" value="SRS domain"/>
    <property type="match status" value="2"/>
</dbReference>
<evidence type="ECO:0000259" key="2">
    <source>
        <dbReference type="Pfam" id="PF04092"/>
    </source>
</evidence>
<protein>
    <submittedName>
        <fullName evidence="3">SAG-related sequence</fullName>
    </submittedName>
</protein>
<evidence type="ECO:0000256" key="1">
    <source>
        <dbReference type="SAM" id="Phobius"/>
    </source>
</evidence>
<dbReference type="Pfam" id="PF04092">
    <property type="entry name" value="SAG"/>
    <property type="match status" value="2"/>
</dbReference>
<dbReference type="OrthoDB" id="329695at2759"/>
<feature type="transmembrane region" description="Helical" evidence="1">
    <location>
        <begin position="30"/>
        <end position="49"/>
    </location>
</feature>
<dbReference type="InterPro" id="IPR028352">
    <property type="entry name" value="Surface_antig_SAG1"/>
</dbReference>
<dbReference type="PRINTS" id="PR01801">
    <property type="entry name" value="SURFCEANTIGN"/>
</dbReference>
<feature type="domain" description="SRS" evidence="2">
    <location>
        <begin position="213"/>
        <end position="344"/>
    </location>
</feature>
<keyword evidence="1" id="KW-0472">Membrane</keyword>
<evidence type="ECO:0000313" key="3">
    <source>
        <dbReference type="EMBL" id="PFH36094.1"/>
    </source>
</evidence>
<evidence type="ECO:0000313" key="4">
    <source>
        <dbReference type="Proteomes" id="UP000224006"/>
    </source>
</evidence>
<proteinExistence type="predicted"/>
<dbReference type="InterPro" id="IPR036755">
    <property type="entry name" value="SRS_dom_sf"/>
</dbReference>
<comment type="caution">
    <text evidence="3">The sequence shown here is derived from an EMBL/GenBank/DDBJ whole genome shotgun (WGS) entry which is preliminary data.</text>
</comment>
<name>A0A2A9MFY1_BESBE</name>